<name>A0A4U6W0Y3_SETVI</name>
<feature type="repeat" description="ANK" evidence="7">
    <location>
        <begin position="10"/>
        <end position="42"/>
    </location>
</feature>
<accession>A0A4U6W0Y3</accession>
<evidence type="ECO:0000256" key="6">
    <source>
        <dbReference type="ARBA" id="ARBA00023136"/>
    </source>
</evidence>
<dbReference type="OMA" id="FANIRRP"/>
<dbReference type="PROSITE" id="PS50088">
    <property type="entry name" value="ANK_REPEAT"/>
    <property type="match status" value="3"/>
</dbReference>
<dbReference type="Proteomes" id="UP000298652">
    <property type="component" value="Chromosome 2"/>
</dbReference>
<sequence>MGCLLGVTSNGNTALHLAASRGHSELAALVCERAPSLVATRNGGLDTPLHCAAKAGSRDVAACLLSLMRAAAAGGADEAAVAALRASNCWRNRLGATALHEAVRLGRAAAVELFMAEAPEMTSVTTDVGVSPLYLAAETRSEQKLRQLLRPSADGTPSPASAAGRHGRTALHAAATVRKDMAQEILNREPVGSTLLTRVDSSGRTPLHLAILHGRLDVVELFLDVHTSAVQARISDDHGLFPLHTAAMAELVDEQGRNYLHCAVEHNQDSVVRHICQNDAFAMLLNATDYEGNTPLHLAVKCGFPRIVSMLLQMTTVEFDKDGLSVQDLANRAVAPARWCYFLDPHVIVLSCLCWLGIGITLDRRRPDPLQHADRTKPTEEAAASDEEHDMLRNGAIGSVLIATVTFAAAFTVPGGFVADDHRSAAGTAILARRFASEPTSFLIYGGVRENPRCHRLWYKILASRLIPMAARFMIAAFAFGFHLVLGDGANRGLIVFVYTVSMAPMLFCFPDVWIPLQLLGMAKVVWRRAGWRGLVNVHKRLMTFLFQYLVGTLLVVLIATTFAVTIVLSIRLPNY</sequence>
<feature type="repeat" description="ANK" evidence="7">
    <location>
        <begin position="202"/>
        <end position="224"/>
    </location>
</feature>
<gene>
    <name evidence="11" type="ORF">SEVIR_2G349400v2</name>
</gene>
<dbReference type="AlphaFoldDB" id="A0A4U6W0Y3"/>
<feature type="compositionally biased region" description="Basic and acidic residues" evidence="8">
    <location>
        <begin position="368"/>
        <end position="380"/>
    </location>
</feature>
<evidence type="ECO:0000256" key="9">
    <source>
        <dbReference type="SAM" id="Phobius"/>
    </source>
</evidence>
<evidence type="ECO:0000256" key="8">
    <source>
        <dbReference type="SAM" id="MobiDB-lite"/>
    </source>
</evidence>
<feature type="repeat" description="ANK" evidence="7">
    <location>
        <begin position="291"/>
        <end position="313"/>
    </location>
</feature>
<feature type="transmembrane region" description="Helical" evidence="9">
    <location>
        <begin position="466"/>
        <end position="485"/>
    </location>
</feature>
<dbReference type="EMBL" id="CM016553">
    <property type="protein sequence ID" value="TKW35104.1"/>
    <property type="molecule type" value="Genomic_DNA"/>
</dbReference>
<evidence type="ECO:0000256" key="7">
    <source>
        <dbReference type="PROSITE-ProRule" id="PRU00023"/>
    </source>
</evidence>
<evidence type="ECO:0000259" key="10">
    <source>
        <dbReference type="Pfam" id="PF13962"/>
    </source>
</evidence>
<evidence type="ECO:0000256" key="1">
    <source>
        <dbReference type="ARBA" id="ARBA00004141"/>
    </source>
</evidence>
<dbReference type="Pfam" id="PF12796">
    <property type="entry name" value="Ank_2"/>
    <property type="match status" value="3"/>
</dbReference>
<dbReference type="InterPro" id="IPR002110">
    <property type="entry name" value="Ankyrin_rpt"/>
</dbReference>
<keyword evidence="4 9" id="KW-1133">Transmembrane helix</keyword>
<keyword evidence="12" id="KW-1185">Reference proteome</keyword>
<keyword evidence="2 9" id="KW-0812">Transmembrane</keyword>
<dbReference type="PANTHER" id="PTHR24186">
    <property type="entry name" value="PROTEIN PHOSPHATASE 1 REGULATORY SUBUNIT"/>
    <property type="match status" value="1"/>
</dbReference>
<feature type="transmembrane region" description="Helical" evidence="9">
    <location>
        <begin position="341"/>
        <end position="362"/>
    </location>
</feature>
<evidence type="ECO:0000256" key="5">
    <source>
        <dbReference type="ARBA" id="ARBA00023043"/>
    </source>
</evidence>
<dbReference type="PANTHER" id="PTHR24186:SF50">
    <property type="entry name" value="ANKYRIN REPEAT-CONTAINING PROTEIN ITN1-LIKE ISOFORM X1"/>
    <property type="match status" value="1"/>
</dbReference>
<dbReference type="Gene3D" id="1.25.40.20">
    <property type="entry name" value="Ankyrin repeat-containing domain"/>
    <property type="match status" value="3"/>
</dbReference>
<dbReference type="SMART" id="SM00248">
    <property type="entry name" value="ANK"/>
    <property type="match status" value="8"/>
</dbReference>
<evidence type="ECO:0000256" key="3">
    <source>
        <dbReference type="ARBA" id="ARBA00022737"/>
    </source>
</evidence>
<evidence type="ECO:0000313" key="12">
    <source>
        <dbReference type="Proteomes" id="UP000298652"/>
    </source>
</evidence>
<protein>
    <recommendedName>
        <fullName evidence="10">PGG domain-containing protein</fullName>
    </recommendedName>
</protein>
<feature type="transmembrane region" description="Helical" evidence="9">
    <location>
        <begin position="497"/>
        <end position="521"/>
    </location>
</feature>
<feature type="region of interest" description="Disordered" evidence="8">
    <location>
        <begin position="150"/>
        <end position="170"/>
    </location>
</feature>
<evidence type="ECO:0000256" key="2">
    <source>
        <dbReference type="ARBA" id="ARBA00022692"/>
    </source>
</evidence>
<dbReference type="Pfam" id="PF13962">
    <property type="entry name" value="PGG"/>
    <property type="match status" value="1"/>
</dbReference>
<feature type="transmembrane region" description="Helical" evidence="9">
    <location>
        <begin position="542"/>
        <end position="571"/>
    </location>
</feature>
<proteinExistence type="predicted"/>
<dbReference type="Gramene" id="TKW35104">
    <property type="protein sequence ID" value="TKW35104"/>
    <property type="gene ID" value="SEVIR_2G349400v2"/>
</dbReference>
<dbReference type="InterPro" id="IPR036770">
    <property type="entry name" value="Ankyrin_rpt-contain_sf"/>
</dbReference>
<evidence type="ECO:0000313" key="11">
    <source>
        <dbReference type="EMBL" id="TKW35104.1"/>
    </source>
</evidence>
<evidence type="ECO:0000256" key="4">
    <source>
        <dbReference type="ARBA" id="ARBA00022989"/>
    </source>
</evidence>
<feature type="domain" description="PGG" evidence="10">
    <location>
        <begin position="396"/>
        <end position="434"/>
    </location>
</feature>
<comment type="subcellular location">
    <subcellularLocation>
        <location evidence="1">Membrane</location>
        <topology evidence="1">Multi-pass membrane protein</topology>
    </subcellularLocation>
</comment>
<feature type="region of interest" description="Disordered" evidence="8">
    <location>
        <begin position="368"/>
        <end position="388"/>
    </location>
</feature>
<dbReference type="GO" id="GO:0005886">
    <property type="term" value="C:plasma membrane"/>
    <property type="evidence" value="ECO:0007669"/>
    <property type="project" value="TreeGrafter"/>
</dbReference>
<organism evidence="11 12">
    <name type="scientific">Setaria viridis</name>
    <name type="common">Green bristlegrass</name>
    <name type="synonym">Setaria italica subsp. viridis</name>
    <dbReference type="NCBI Taxonomy" id="4556"/>
    <lineage>
        <taxon>Eukaryota</taxon>
        <taxon>Viridiplantae</taxon>
        <taxon>Streptophyta</taxon>
        <taxon>Embryophyta</taxon>
        <taxon>Tracheophyta</taxon>
        <taxon>Spermatophyta</taxon>
        <taxon>Magnoliopsida</taxon>
        <taxon>Liliopsida</taxon>
        <taxon>Poales</taxon>
        <taxon>Poaceae</taxon>
        <taxon>PACMAD clade</taxon>
        <taxon>Panicoideae</taxon>
        <taxon>Panicodae</taxon>
        <taxon>Paniceae</taxon>
        <taxon>Cenchrinae</taxon>
        <taxon>Setaria</taxon>
    </lineage>
</organism>
<keyword evidence="6 9" id="KW-0472">Membrane</keyword>
<keyword evidence="5 7" id="KW-0040">ANK repeat</keyword>
<dbReference type="SUPFAM" id="SSF48403">
    <property type="entry name" value="Ankyrin repeat"/>
    <property type="match status" value="1"/>
</dbReference>
<dbReference type="PROSITE" id="PS50297">
    <property type="entry name" value="ANK_REP_REGION"/>
    <property type="match status" value="3"/>
</dbReference>
<keyword evidence="3" id="KW-0677">Repeat</keyword>
<dbReference type="InterPro" id="IPR026961">
    <property type="entry name" value="PGG_dom"/>
</dbReference>
<reference evidence="11" key="1">
    <citation type="submission" date="2019-03" db="EMBL/GenBank/DDBJ databases">
        <title>WGS assembly of Setaria viridis.</title>
        <authorList>
            <person name="Huang P."/>
            <person name="Jenkins J."/>
            <person name="Grimwood J."/>
            <person name="Barry K."/>
            <person name="Healey A."/>
            <person name="Mamidi S."/>
            <person name="Sreedasyam A."/>
            <person name="Shu S."/>
            <person name="Feldman M."/>
            <person name="Wu J."/>
            <person name="Yu Y."/>
            <person name="Chen C."/>
            <person name="Johnson J."/>
            <person name="Rokhsar D."/>
            <person name="Baxter I."/>
            <person name="Schmutz J."/>
            <person name="Brutnell T."/>
            <person name="Kellogg E."/>
        </authorList>
    </citation>
    <scope>NUCLEOTIDE SEQUENCE [LARGE SCALE GENOMIC DNA]</scope>
</reference>